<organism evidence="1 2">
    <name type="scientific">Spiromyces aspiralis</name>
    <dbReference type="NCBI Taxonomy" id="68401"/>
    <lineage>
        <taxon>Eukaryota</taxon>
        <taxon>Fungi</taxon>
        <taxon>Fungi incertae sedis</taxon>
        <taxon>Zoopagomycota</taxon>
        <taxon>Kickxellomycotina</taxon>
        <taxon>Kickxellomycetes</taxon>
        <taxon>Kickxellales</taxon>
        <taxon>Kickxellaceae</taxon>
        <taxon>Spiromyces</taxon>
    </lineage>
</organism>
<dbReference type="EMBL" id="JAMZIH010006940">
    <property type="protein sequence ID" value="KAJ1673443.1"/>
    <property type="molecule type" value="Genomic_DNA"/>
</dbReference>
<evidence type="ECO:0000313" key="1">
    <source>
        <dbReference type="EMBL" id="KAJ1673443.1"/>
    </source>
</evidence>
<name>A0ACC1HCK3_9FUNG</name>
<comment type="caution">
    <text evidence="1">The sequence shown here is derived from an EMBL/GenBank/DDBJ whole genome shotgun (WGS) entry which is preliminary data.</text>
</comment>
<protein>
    <submittedName>
        <fullName evidence="1">Uncharacterized protein</fullName>
    </submittedName>
</protein>
<sequence length="546" mass="60259">IGGTLSKVVYFTTKYNERGGRLHFAAFETDNIDKCIDFVKTLLESANPVDSLRSADATTNANMVASLANSAAAATSEAPSVGTSTPDPSERGLVHDDYDYDYDYDDNSLTSTRSPSPAQQPIVIRATGGGAHLFRDRLESRLRVKIQSEDEMSCLITGLNFFIKEVPDEVFSYSEREPMRFEPTRKEDMFPYMLVNIGSGVSILKVTSDDQYERISGTSLGGGTLWGLMTLLTGAKSFDEMLELSKSGDNSRVDLMVGDIYGTDYSKIGLKSTAIASTMAGVYRKQLGKKFSESDIARSLLYMVSNNIGQIAYLNAQLHGIKRIYFGGYFIRGHPLTMNTLSYAINFWSKGKMKALFLRHEGYLGATGAFVRADPSSHPDHPRHKSRGGSFTENFTITQSLADNSISALGMLDRVPSKLVEFALLDTSSKGPYVPDTLSLCSRRDLQDYWLNSLEKNTENLVLLAREGKLVVPQDDGSGGGEDKVAKFKQLFCAHLAVLRRRPNAYGDLTVRGLMNLREQCLHEVGLGDIYIDIKRSETESALRAL</sequence>
<feature type="non-terminal residue" evidence="1">
    <location>
        <position position="546"/>
    </location>
</feature>
<gene>
    <name evidence="1" type="ORF">EV182_005220</name>
</gene>
<evidence type="ECO:0000313" key="2">
    <source>
        <dbReference type="Proteomes" id="UP001145114"/>
    </source>
</evidence>
<dbReference type="Proteomes" id="UP001145114">
    <property type="component" value="Unassembled WGS sequence"/>
</dbReference>
<feature type="non-terminal residue" evidence="1">
    <location>
        <position position="1"/>
    </location>
</feature>
<keyword evidence="2" id="KW-1185">Reference proteome</keyword>
<proteinExistence type="predicted"/>
<accession>A0ACC1HCK3</accession>
<reference evidence="1" key="1">
    <citation type="submission" date="2022-06" db="EMBL/GenBank/DDBJ databases">
        <title>Phylogenomic reconstructions and comparative analyses of Kickxellomycotina fungi.</title>
        <authorList>
            <person name="Reynolds N.K."/>
            <person name="Stajich J.E."/>
            <person name="Barry K."/>
            <person name="Grigoriev I.V."/>
            <person name="Crous P."/>
            <person name="Smith M.E."/>
        </authorList>
    </citation>
    <scope>NUCLEOTIDE SEQUENCE</scope>
    <source>
        <strain evidence="1">RSA 2271</strain>
    </source>
</reference>